<protein>
    <submittedName>
        <fullName evidence="2">Uncharacterized protein</fullName>
    </submittedName>
</protein>
<feature type="compositionally biased region" description="Polar residues" evidence="1">
    <location>
        <begin position="297"/>
        <end position="309"/>
    </location>
</feature>
<evidence type="ECO:0000313" key="2">
    <source>
        <dbReference type="EMBL" id="VFK38083.1"/>
    </source>
</evidence>
<feature type="compositionally biased region" description="Basic and acidic residues" evidence="1">
    <location>
        <begin position="276"/>
        <end position="296"/>
    </location>
</feature>
<evidence type="ECO:0000256" key="1">
    <source>
        <dbReference type="SAM" id="MobiDB-lite"/>
    </source>
</evidence>
<dbReference type="AlphaFoldDB" id="A0A450Y9A2"/>
<feature type="compositionally biased region" description="Basic and acidic residues" evidence="1">
    <location>
        <begin position="132"/>
        <end position="163"/>
    </location>
</feature>
<feature type="compositionally biased region" description="Basic and acidic residues" evidence="1">
    <location>
        <begin position="174"/>
        <end position="192"/>
    </location>
</feature>
<name>A0A450Y9A2_9GAMM</name>
<dbReference type="EMBL" id="CAADFS010000003">
    <property type="protein sequence ID" value="VFK38083.1"/>
    <property type="molecule type" value="Genomic_DNA"/>
</dbReference>
<proteinExistence type="predicted"/>
<gene>
    <name evidence="2" type="ORF">BECKTC1821D_GA0114238_100356</name>
</gene>
<accession>A0A450Y9A2</accession>
<sequence>MMKSPIKRGATLRMANTPFHGSSPPYSFCGSIAALVIGGVVGSTVEASDYNYSGMRQNQSWDRQSSADYATRWDRGTKPWVREPSGAVQSGFATGGSVNYGGQEATDMNAIGQRDWRQTGQSVSRSGDLWPPDERHRAPLPDERRMEARRESGQWTSFDERRNPWSGAGNWPESDPRSESRSHSEYRNDWSTDRSWPQDAKSKSSVGAYGGRGTESRDWSRSSMPGSPNDYGFGAPAAQNRQTNDSWPNDPWRGSGSYAPATGSSQHQKHWGRSGKSHERDKPWETRDHTSRRFEQRSNLMGNARNTPPSDVMRPGYSEYPGYYSYPEQGPGVWGSLPGHGYYPGYYQGWGGGLYPDRNFFPMLDDSPWFLF</sequence>
<feature type="region of interest" description="Disordered" evidence="1">
    <location>
        <begin position="82"/>
        <end position="314"/>
    </location>
</feature>
<organism evidence="2">
    <name type="scientific">Candidatus Kentrum sp. TC</name>
    <dbReference type="NCBI Taxonomy" id="2126339"/>
    <lineage>
        <taxon>Bacteria</taxon>
        <taxon>Pseudomonadati</taxon>
        <taxon>Pseudomonadota</taxon>
        <taxon>Gammaproteobacteria</taxon>
        <taxon>Candidatus Kentrum</taxon>
    </lineage>
</organism>
<reference evidence="2" key="1">
    <citation type="submission" date="2019-02" db="EMBL/GenBank/DDBJ databases">
        <authorList>
            <person name="Gruber-Vodicka R. H."/>
            <person name="Seah K. B. B."/>
        </authorList>
    </citation>
    <scope>NUCLEOTIDE SEQUENCE</scope>
    <source>
        <strain evidence="2">BECK_BZ123</strain>
    </source>
</reference>